<gene>
    <name evidence="2" type="ORF">OS133_09855</name>
    <name evidence="3" type="ORF">OS134_05860</name>
</gene>
<evidence type="ECO:0008006" key="6">
    <source>
        <dbReference type="Google" id="ProtNLM"/>
    </source>
</evidence>
<protein>
    <recommendedName>
        <fullName evidence="6">Lipoprotein</fullName>
    </recommendedName>
</protein>
<feature type="region of interest" description="Disordered" evidence="1">
    <location>
        <begin position="20"/>
        <end position="40"/>
    </location>
</feature>
<keyword evidence="5" id="KW-1185">Reference proteome</keyword>
<dbReference type="PROSITE" id="PS51257">
    <property type="entry name" value="PROKAR_LIPOPROTEIN"/>
    <property type="match status" value="1"/>
</dbReference>
<evidence type="ECO:0000313" key="5">
    <source>
        <dbReference type="Proteomes" id="UP001271263"/>
    </source>
</evidence>
<dbReference type="Proteomes" id="UP001259340">
    <property type="component" value="Unassembled WGS sequence"/>
</dbReference>
<dbReference type="RefSeq" id="WP_310654765.1">
    <property type="nucleotide sequence ID" value="NZ_JAPMLA010000001.1"/>
</dbReference>
<reference evidence="2" key="2">
    <citation type="submission" date="2022-11" db="EMBL/GenBank/DDBJ databases">
        <title>Prophages regulate Shewanella fidelis motility and biofilm formation: implications for gut colonization dynamics in Ciona robusta.</title>
        <authorList>
            <person name="Natarajan O."/>
            <person name="Gibboney S.L."/>
            <person name="Young M.N."/>
            <person name="Lim S.J."/>
            <person name="Pluta N."/>
            <person name="Atkinson C.G.F."/>
            <person name="Leigh B.A."/>
            <person name="Liberti A."/>
            <person name="Kees E."/>
            <person name="Breitbart M."/>
            <person name="Gralnick J."/>
            <person name="Dishaw L.J."/>
        </authorList>
    </citation>
    <scope>NUCLEOTIDE SEQUENCE</scope>
    <source>
        <strain evidence="2">3313</strain>
    </source>
</reference>
<dbReference type="AlphaFoldDB" id="A0AAW8NP86"/>
<evidence type="ECO:0000256" key="1">
    <source>
        <dbReference type="SAM" id="MobiDB-lite"/>
    </source>
</evidence>
<evidence type="ECO:0000313" key="3">
    <source>
        <dbReference type="EMBL" id="MDW4823589.1"/>
    </source>
</evidence>
<evidence type="ECO:0000313" key="4">
    <source>
        <dbReference type="Proteomes" id="UP001259340"/>
    </source>
</evidence>
<dbReference type="EMBL" id="JAPMLD010000002">
    <property type="protein sequence ID" value="MDW4823589.1"/>
    <property type="molecule type" value="Genomic_DNA"/>
</dbReference>
<accession>A0AAW8NP86</accession>
<evidence type="ECO:0000313" key="2">
    <source>
        <dbReference type="EMBL" id="MDR8523976.1"/>
    </source>
</evidence>
<dbReference type="Proteomes" id="UP001271263">
    <property type="component" value="Unassembled WGS sequence"/>
</dbReference>
<comment type="caution">
    <text evidence="2">The sequence shown here is derived from an EMBL/GenBank/DDBJ whole genome shotgun (WGS) entry which is preliminary data.</text>
</comment>
<sequence length="646" mass="70835">MKQSLGWAVLSVITLAACGGSSSDDNSSGGSNITPPTTGLERCSVQTDLNIISTDSPITFNTQPQYVSQQSSAIVAKIDNGKVSDYQFNWSQTAGNDLILKSIKSPVLAFTAEQSGSYSFNVSVTAAGETYNESIEIDVVTANSANIVARLDQQAAEQNGVSFRVDDNPNLSSLSWCVAAGPDLDVDVSSPFQALYTAPSVNEDTISILRVSGNINGNTVTDDVISLITDEATITSPYFEERVANTFAYKPDSPYADAIEQCVYSNQLQQSCSIQTLPLIGQTGSVNKQAILDRLLVSHQWMGENFEYVLDNLDPNSDFATLLQSVTAVVISYDVRPSFYWVVTGAIYLDPTDLWLLKEERDTINEAPDYRSGFGNDLQFLMPWRYVKNNSYTSYIVPRSERVNRTAQQMLPDLASLLYHELAHANDFFPRSVHASLVGPTLLDDYERRSNNSALISDQLANFYPLNSQEMTQLANVSFRGETATNTQENYLAADVTSFFSPDRASDYYAYSTRREDAAMLFEEAMMSHRYAIQRDVAVTDKPDNATASSIIVDWGQRGRIGDPKLESRAAFVIDQMMPELNGSTIVTALPEPIPMIQGNSWAGNLAISPATNSRLNSPSKSAINAQPVVAPPLRLSGDRHIKPIE</sequence>
<organism evidence="2 4">
    <name type="scientific">Shewanella fidelis</name>
    <dbReference type="NCBI Taxonomy" id="173509"/>
    <lineage>
        <taxon>Bacteria</taxon>
        <taxon>Pseudomonadati</taxon>
        <taxon>Pseudomonadota</taxon>
        <taxon>Gammaproteobacteria</taxon>
        <taxon>Alteromonadales</taxon>
        <taxon>Shewanellaceae</taxon>
        <taxon>Shewanella</taxon>
    </lineage>
</organism>
<feature type="compositionally biased region" description="Low complexity" evidence="1">
    <location>
        <begin position="20"/>
        <end position="32"/>
    </location>
</feature>
<proteinExistence type="predicted"/>
<name>A0AAW8NP86_9GAMM</name>
<dbReference type="EMBL" id="JAPMLE010000001">
    <property type="protein sequence ID" value="MDR8523976.1"/>
    <property type="molecule type" value="Genomic_DNA"/>
</dbReference>
<reference evidence="3 5" key="1">
    <citation type="journal article" date="2022" name="bioRxiv">
        <title>Prophages regulate Shewanella fidelis 3313 motility and biofilm formation: implications for gut colonization dynamics in Ciona robusta.</title>
        <authorList>
            <person name="Natarajan O."/>
            <person name="Gibboney S.L."/>
            <person name="Young M.N."/>
            <person name="Lim S.J."/>
            <person name="Pluta N."/>
            <person name="Atkinson C.G."/>
            <person name="Leigh B.A."/>
            <person name="Liberti A."/>
            <person name="Kees E.D."/>
            <person name="Breitbart M."/>
            <person name="Gralnick J.A."/>
            <person name="Dishaw L.J."/>
        </authorList>
    </citation>
    <scope>NUCLEOTIDE SEQUENCE [LARGE SCALE GENOMIC DNA]</scope>
    <source>
        <strain evidence="3 5">JG4066</strain>
    </source>
</reference>